<protein>
    <submittedName>
        <fullName evidence="1">Uncharacterized protein</fullName>
    </submittedName>
</protein>
<gene>
    <name evidence="1" type="ORF">F1189_16190</name>
</gene>
<dbReference type="Proteomes" id="UP000325255">
    <property type="component" value="Unassembled WGS sequence"/>
</dbReference>
<sequence length="87" mass="9150">MTDDTTVVVELPMTMRISVTFPDGLPGNPQADAAALADWAARKLSHVSHAQIDACNELNRLFPHGRGVVATVDAQVQATPTVSVLAA</sequence>
<reference evidence="1 2" key="1">
    <citation type="submission" date="2019-09" db="EMBL/GenBank/DDBJ databases">
        <title>Genome sequence of Rhodovastum atsumiense, a diverse member of the Acetobacteraceae family of non-sulfur purple photosynthetic bacteria.</title>
        <authorList>
            <person name="Meyer T."/>
            <person name="Kyndt J."/>
        </authorList>
    </citation>
    <scope>NUCLEOTIDE SEQUENCE [LARGE SCALE GENOMIC DNA]</scope>
    <source>
        <strain evidence="1 2">DSM 21279</strain>
    </source>
</reference>
<dbReference type="EMBL" id="VWPK01000024">
    <property type="protein sequence ID" value="KAA5611132.1"/>
    <property type="molecule type" value="Genomic_DNA"/>
</dbReference>
<keyword evidence="2" id="KW-1185">Reference proteome</keyword>
<organism evidence="1 2">
    <name type="scientific">Rhodovastum atsumiense</name>
    <dbReference type="NCBI Taxonomy" id="504468"/>
    <lineage>
        <taxon>Bacteria</taxon>
        <taxon>Pseudomonadati</taxon>
        <taxon>Pseudomonadota</taxon>
        <taxon>Alphaproteobacteria</taxon>
        <taxon>Acetobacterales</taxon>
        <taxon>Acetobacteraceae</taxon>
        <taxon>Rhodovastum</taxon>
    </lineage>
</organism>
<evidence type="ECO:0000313" key="1">
    <source>
        <dbReference type="EMBL" id="KAA5611132.1"/>
    </source>
</evidence>
<proteinExistence type="predicted"/>
<evidence type="ECO:0000313" key="2">
    <source>
        <dbReference type="Proteomes" id="UP000325255"/>
    </source>
</evidence>
<dbReference type="RefSeq" id="WP_150041871.1">
    <property type="nucleotide sequence ID" value="NZ_OW485601.1"/>
</dbReference>
<dbReference type="AlphaFoldDB" id="A0A5M6ISC8"/>
<dbReference type="OrthoDB" id="75786at433"/>
<name>A0A5M6ISC8_9PROT</name>
<comment type="caution">
    <text evidence="1">The sequence shown here is derived from an EMBL/GenBank/DDBJ whole genome shotgun (WGS) entry which is preliminary data.</text>
</comment>
<accession>A0A5M6ISC8</accession>